<dbReference type="Proteomes" id="UP000671879">
    <property type="component" value="Chromosome"/>
</dbReference>
<evidence type="ECO:0000313" key="2">
    <source>
        <dbReference type="Proteomes" id="UP000671879"/>
    </source>
</evidence>
<dbReference type="RefSeq" id="WP_274372759.1">
    <property type="nucleotide sequence ID" value="NZ_CP072943.1"/>
</dbReference>
<gene>
    <name evidence="1" type="ORF">KAR29_09480</name>
</gene>
<name>A0A9Q7AAD4_9BACT</name>
<reference evidence="2" key="1">
    <citation type="submission" date="2021-04" db="EMBL/GenBank/DDBJ databases">
        <title>A novel Synergistetes isolate from a pyrite-forming mixed culture.</title>
        <authorList>
            <person name="Bunk B."/>
            <person name="Sproer C."/>
            <person name="Spring S."/>
            <person name="Pester M."/>
        </authorList>
    </citation>
    <scope>NUCLEOTIDE SEQUENCE [LARGE SCALE GENOMIC DNA]</scope>
    <source>
        <strain evidence="2">J.5.4.2-T.3.5.2</strain>
    </source>
</reference>
<protein>
    <submittedName>
        <fullName evidence="1">Uncharacterized protein</fullName>
    </submittedName>
</protein>
<keyword evidence="2" id="KW-1185">Reference proteome</keyword>
<accession>A0A9Q7AAD4</accession>
<sequence>MVQRDLSLRLPQAGVSREGKEEIVLAVESVDFEREIDGRSWHLTAEKLERSATSARGYTVEIVLSDEKGRAWTFSAPQADYADDLAQVRLIRPRGTLNGEGFELRWSSGEALWTEGASAWSLSGGIKIEDVLGGTRLESGRGSFDIDGVVVLREEARLFWQSP</sequence>
<dbReference type="AlphaFoldDB" id="A0A9Q7AAD4"/>
<proteinExistence type="predicted"/>
<organism evidence="1 2">
    <name type="scientific">Aminithiophilus ramosus</name>
    <dbReference type="NCBI Taxonomy" id="3029084"/>
    <lineage>
        <taxon>Bacteria</taxon>
        <taxon>Thermotogati</taxon>
        <taxon>Synergistota</taxon>
        <taxon>Synergistia</taxon>
        <taxon>Synergistales</taxon>
        <taxon>Aminithiophilaceae</taxon>
        <taxon>Aminithiophilus</taxon>
    </lineage>
</organism>
<evidence type="ECO:0000313" key="1">
    <source>
        <dbReference type="EMBL" id="QTX31593.1"/>
    </source>
</evidence>
<dbReference type="EMBL" id="CP072943">
    <property type="protein sequence ID" value="QTX31593.1"/>
    <property type="molecule type" value="Genomic_DNA"/>
</dbReference>
<dbReference type="KEGG" id="aram:KAR29_09480"/>